<evidence type="ECO:0000256" key="8">
    <source>
        <dbReference type="SAM" id="Phobius"/>
    </source>
</evidence>
<evidence type="ECO:0000256" key="4">
    <source>
        <dbReference type="ARBA" id="ARBA00022692"/>
    </source>
</evidence>
<organism evidence="10 11">
    <name type="scientific">Melittangium boletus DSM 14713</name>
    <dbReference type="NCBI Taxonomy" id="1294270"/>
    <lineage>
        <taxon>Bacteria</taxon>
        <taxon>Pseudomonadati</taxon>
        <taxon>Myxococcota</taxon>
        <taxon>Myxococcia</taxon>
        <taxon>Myxococcales</taxon>
        <taxon>Cystobacterineae</taxon>
        <taxon>Archangiaceae</taxon>
        <taxon>Melittangium</taxon>
    </lineage>
</organism>
<dbReference type="Pfam" id="PF02397">
    <property type="entry name" value="Bac_transf"/>
    <property type="match status" value="1"/>
</dbReference>
<reference evidence="10 11" key="1">
    <citation type="submission" date="2017-06" db="EMBL/GenBank/DDBJ databases">
        <authorList>
            <person name="Kim H.J."/>
            <person name="Triplett B.A."/>
        </authorList>
    </citation>
    <scope>NUCLEOTIDE SEQUENCE [LARGE SCALE GENOMIC DNA]</scope>
    <source>
        <strain evidence="10 11">DSM 14713</strain>
    </source>
</reference>
<dbReference type="NCBIfam" id="NF041877">
    <property type="entry name" value="EPS_EpsZ"/>
    <property type="match status" value="1"/>
</dbReference>
<dbReference type="RefSeq" id="WP_095978540.1">
    <property type="nucleotide sequence ID" value="NZ_CP022163.1"/>
</dbReference>
<evidence type="ECO:0000256" key="6">
    <source>
        <dbReference type="ARBA" id="ARBA00023136"/>
    </source>
</evidence>
<dbReference type="PANTHER" id="PTHR30576">
    <property type="entry name" value="COLANIC BIOSYNTHESIS UDP-GLUCOSE LIPID CARRIER TRANSFERASE"/>
    <property type="match status" value="1"/>
</dbReference>
<dbReference type="InterPro" id="IPR017475">
    <property type="entry name" value="EPS_sugar_tfrase"/>
</dbReference>
<dbReference type="GO" id="GO:0016020">
    <property type="term" value="C:membrane"/>
    <property type="evidence" value="ECO:0007669"/>
    <property type="project" value="UniProtKB-SubCell"/>
</dbReference>
<evidence type="ECO:0000256" key="1">
    <source>
        <dbReference type="ARBA" id="ARBA00004141"/>
    </source>
</evidence>
<evidence type="ECO:0000313" key="10">
    <source>
        <dbReference type="EMBL" id="ATB30048.1"/>
    </source>
</evidence>
<feature type="region of interest" description="Disordered" evidence="7">
    <location>
        <begin position="1"/>
        <end position="28"/>
    </location>
</feature>
<dbReference type="GO" id="GO:0016780">
    <property type="term" value="F:phosphotransferase activity, for other substituted phosphate groups"/>
    <property type="evidence" value="ECO:0007669"/>
    <property type="project" value="TreeGrafter"/>
</dbReference>
<feature type="domain" description="Bacterial sugar transferase" evidence="9">
    <location>
        <begin position="332"/>
        <end position="519"/>
    </location>
</feature>
<dbReference type="Proteomes" id="UP000217289">
    <property type="component" value="Chromosome"/>
</dbReference>
<dbReference type="PANTHER" id="PTHR30576:SF10">
    <property type="entry name" value="SLL5057 PROTEIN"/>
    <property type="match status" value="1"/>
</dbReference>
<dbReference type="EMBL" id="CP022163">
    <property type="protein sequence ID" value="ATB30048.1"/>
    <property type="molecule type" value="Genomic_DNA"/>
</dbReference>
<keyword evidence="11" id="KW-1185">Reference proteome</keyword>
<evidence type="ECO:0000313" key="11">
    <source>
        <dbReference type="Proteomes" id="UP000217289"/>
    </source>
</evidence>
<dbReference type="AlphaFoldDB" id="A0A250IFK9"/>
<feature type="transmembrane region" description="Helical" evidence="8">
    <location>
        <begin position="76"/>
        <end position="95"/>
    </location>
</feature>
<keyword evidence="5 8" id="KW-1133">Transmembrane helix</keyword>
<dbReference type="KEGG" id="mbd:MEBOL_003503"/>
<sequence length="525" mass="57922">MRPASEIGAPSHEPLSNKSQEGAEPVAHLSASVAAPLVQQAAATGAEETKQPLALVPARATQPEPSRFAPGFAAKVNLVADVVLVVAALLISTTLMGHDLHLERTDLWVLLGVGVISWLVVGTALCLYDVHFADRERLDDLALISIQVMVVTVVLFLTRLVMGTESWIVALSLFPPLLWPSVALPRLYFFRRLSVQEQPRDDVLILGVGPMGRLTGEDLTTKHRRKVIGYLNFGNETASGEIPAPMLGAVKDLEQVLSTVPVDEVYIAGNLVKQSTEMQAAVKLCEKFGIPFALPAYHMRFDRARPVDDHAVSDGYLHFVTHAFLPHQMALKRLFDIVSSTAALAVLSPLLVGVALAVKFTSRGPIFFKQERVGLHGKSFGMLKFRSMVVNAEELKAKLEALNEQSGPVFKMKNDPRITRVGRFIRKYSIDELPQLINVLRGEMSVVGPRPPIPKEVAKYAAWQRRRLSVRPGLTCIWQVSGRNQISFEQWMYLDMQYIDHWSLKNDINLILKTVPVVITGSGAS</sequence>
<feature type="transmembrane region" description="Helical" evidence="8">
    <location>
        <begin position="334"/>
        <end position="358"/>
    </location>
</feature>
<evidence type="ECO:0000259" key="9">
    <source>
        <dbReference type="Pfam" id="PF02397"/>
    </source>
</evidence>
<protein>
    <submittedName>
        <fullName evidence="10">Sugar transferase</fullName>
    </submittedName>
</protein>
<keyword evidence="3 10" id="KW-0808">Transferase</keyword>
<dbReference type="Gene3D" id="3.40.50.720">
    <property type="entry name" value="NAD(P)-binding Rossmann-like Domain"/>
    <property type="match status" value="1"/>
</dbReference>
<feature type="transmembrane region" description="Helical" evidence="8">
    <location>
        <begin position="107"/>
        <end position="128"/>
    </location>
</feature>
<feature type="transmembrane region" description="Helical" evidence="8">
    <location>
        <begin position="140"/>
        <end position="161"/>
    </location>
</feature>
<evidence type="ECO:0000256" key="5">
    <source>
        <dbReference type="ARBA" id="ARBA00022989"/>
    </source>
</evidence>
<comment type="similarity">
    <text evidence="2">Belongs to the bacterial sugar transferase family.</text>
</comment>
<evidence type="ECO:0000256" key="7">
    <source>
        <dbReference type="SAM" id="MobiDB-lite"/>
    </source>
</evidence>
<evidence type="ECO:0000256" key="2">
    <source>
        <dbReference type="ARBA" id="ARBA00006464"/>
    </source>
</evidence>
<keyword evidence="6 8" id="KW-0472">Membrane</keyword>
<gene>
    <name evidence="10" type="ORF">MEBOL_003503</name>
</gene>
<evidence type="ECO:0000256" key="3">
    <source>
        <dbReference type="ARBA" id="ARBA00022679"/>
    </source>
</evidence>
<accession>A0A250IFK9</accession>
<keyword evidence="4 8" id="KW-0812">Transmembrane</keyword>
<name>A0A250IFK9_9BACT</name>
<comment type="subcellular location">
    <subcellularLocation>
        <location evidence="1">Membrane</location>
        <topology evidence="1">Multi-pass membrane protein</topology>
    </subcellularLocation>
</comment>
<dbReference type="InterPro" id="IPR003362">
    <property type="entry name" value="Bact_transf"/>
</dbReference>
<dbReference type="NCBIfam" id="TIGR03025">
    <property type="entry name" value="EPS_sugtrans"/>
    <property type="match status" value="1"/>
</dbReference>
<feature type="transmembrane region" description="Helical" evidence="8">
    <location>
        <begin position="167"/>
        <end position="190"/>
    </location>
</feature>
<proteinExistence type="inferred from homology"/>
<dbReference type="OrthoDB" id="9808602at2"/>